<feature type="non-terminal residue" evidence="1">
    <location>
        <position position="134"/>
    </location>
</feature>
<accession>A0ABN9SLK3</accession>
<evidence type="ECO:0008006" key="3">
    <source>
        <dbReference type="Google" id="ProtNLM"/>
    </source>
</evidence>
<organism evidence="1 2">
    <name type="scientific">Prorocentrum cordatum</name>
    <dbReference type="NCBI Taxonomy" id="2364126"/>
    <lineage>
        <taxon>Eukaryota</taxon>
        <taxon>Sar</taxon>
        <taxon>Alveolata</taxon>
        <taxon>Dinophyceae</taxon>
        <taxon>Prorocentrales</taxon>
        <taxon>Prorocentraceae</taxon>
        <taxon>Prorocentrum</taxon>
    </lineage>
</organism>
<keyword evidence="2" id="KW-1185">Reference proteome</keyword>
<comment type="caution">
    <text evidence="1">The sequence shown here is derived from an EMBL/GenBank/DDBJ whole genome shotgun (WGS) entry which is preliminary data.</text>
</comment>
<gene>
    <name evidence="1" type="ORF">PCOR1329_LOCUS30631</name>
</gene>
<dbReference type="Proteomes" id="UP001189429">
    <property type="component" value="Unassembled WGS sequence"/>
</dbReference>
<sequence length="134" mass="15176">MHDAFGDEGTEGEAKKVLASWMEAAGPEEYGKAYVDECFRMFRLRECYIPDGAPEQERKAKLQYSLNMSPDLRTVIHLAKGPPAQVPTVDMRSFQSAFTLGLIKAFPENVMQYARALARDPRKLANLYKMRGNE</sequence>
<protein>
    <recommendedName>
        <fullName evidence="3">Selenoprotein O</fullName>
    </recommendedName>
</protein>
<name>A0ABN9SLK3_9DINO</name>
<evidence type="ECO:0000313" key="1">
    <source>
        <dbReference type="EMBL" id="CAK0832678.1"/>
    </source>
</evidence>
<dbReference type="EMBL" id="CAUYUJ010011832">
    <property type="protein sequence ID" value="CAK0832678.1"/>
    <property type="molecule type" value="Genomic_DNA"/>
</dbReference>
<reference evidence="1" key="1">
    <citation type="submission" date="2023-10" db="EMBL/GenBank/DDBJ databases">
        <authorList>
            <person name="Chen Y."/>
            <person name="Shah S."/>
            <person name="Dougan E. K."/>
            <person name="Thang M."/>
            <person name="Chan C."/>
        </authorList>
    </citation>
    <scope>NUCLEOTIDE SEQUENCE [LARGE SCALE GENOMIC DNA]</scope>
</reference>
<evidence type="ECO:0000313" key="2">
    <source>
        <dbReference type="Proteomes" id="UP001189429"/>
    </source>
</evidence>
<proteinExistence type="predicted"/>